<dbReference type="Pfam" id="PF13489">
    <property type="entry name" value="Methyltransf_23"/>
    <property type="match status" value="1"/>
</dbReference>
<comment type="caution">
    <text evidence="2">The sequence shown here is derived from an EMBL/GenBank/DDBJ whole genome shotgun (WGS) entry which is preliminary data.</text>
</comment>
<feature type="compositionally biased region" description="Polar residues" evidence="1">
    <location>
        <begin position="1"/>
        <end position="10"/>
    </location>
</feature>
<sequence>MAEATTQRTRSQSREPFIVPDPVDSIEPDTDQSSYEDSIFGSFDPSSTTSITSSVLNFKYENGRRYSSDRAADYILPNDEKEQDRLDLSHHVFQMVLGGALFRCPLALNPANILDIGTGTGIWAINVADEFPSATVIGCDLSPIQPTWVPPNCQFEVDDIEKPWSYSTRFDFIHGRALAGSIEDWPRLFTQAFENLEPGGWFELQDFEVWEYSDDGTLDKATNSLLWRDKVLEASQKFGKDMKVVHKYPDMMKEAGFVDIVDDVYKVPLSPWPKDRRLKEIARYEQLVMLESVEAYTLALLTRVLGWSHEEVQVLIASVKNELKDLSIHAYGKMHFIYGRKPVE</sequence>
<dbReference type="Proteomes" id="UP000034164">
    <property type="component" value="Unassembled WGS sequence"/>
</dbReference>
<dbReference type="Gene3D" id="3.40.50.150">
    <property type="entry name" value="Vaccinia Virus protein VP39"/>
    <property type="match status" value="1"/>
</dbReference>
<dbReference type="GO" id="GO:0008168">
    <property type="term" value="F:methyltransferase activity"/>
    <property type="evidence" value="ECO:0007669"/>
    <property type="project" value="TreeGrafter"/>
</dbReference>
<evidence type="ECO:0000313" key="2">
    <source>
        <dbReference type="EMBL" id="KKZ66484.1"/>
    </source>
</evidence>
<dbReference type="VEuPathDB" id="FungiDB:EMCG_07764"/>
<dbReference type="PANTHER" id="PTHR43591">
    <property type="entry name" value="METHYLTRANSFERASE"/>
    <property type="match status" value="1"/>
</dbReference>
<accession>A0A0G2J568</accession>
<evidence type="ECO:0008006" key="4">
    <source>
        <dbReference type="Google" id="ProtNLM"/>
    </source>
</evidence>
<dbReference type="AlphaFoldDB" id="A0A0G2J568"/>
<dbReference type="CDD" id="cd02440">
    <property type="entry name" value="AdoMet_MTases"/>
    <property type="match status" value="1"/>
</dbReference>
<name>A0A0G2J568_9EURO</name>
<dbReference type="InterPro" id="IPR029063">
    <property type="entry name" value="SAM-dependent_MTases_sf"/>
</dbReference>
<dbReference type="PANTHER" id="PTHR43591:SF31">
    <property type="entry name" value="LAEA-LIKE, PUTATIVE (AFU_ORTHOLOGUE AFUA_8G01930)-RELATED"/>
    <property type="match status" value="1"/>
</dbReference>
<feature type="region of interest" description="Disordered" evidence="1">
    <location>
        <begin position="1"/>
        <end position="50"/>
    </location>
</feature>
<dbReference type="SUPFAM" id="SSF53335">
    <property type="entry name" value="S-adenosyl-L-methionine-dependent methyltransferases"/>
    <property type="match status" value="1"/>
</dbReference>
<reference evidence="3" key="1">
    <citation type="journal article" date="2015" name="PLoS Genet.">
        <title>The dynamic genome and transcriptome of the human fungal pathogen Blastomyces and close relative Emmonsia.</title>
        <authorList>
            <person name="Munoz J.F."/>
            <person name="Gauthier G.M."/>
            <person name="Desjardins C.A."/>
            <person name="Gallo J.E."/>
            <person name="Holder J."/>
            <person name="Sullivan T.D."/>
            <person name="Marty A.J."/>
            <person name="Carmen J.C."/>
            <person name="Chen Z."/>
            <person name="Ding L."/>
            <person name="Gujja S."/>
            <person name="Magrini V."/>
            <person name="Misas E."/>
            <person name="Mitreva M."/>
            <person name="Priest M."/>
            <person name="Saif S."/>
            <person name="Whiston E.A."/>
            <person name="Young S."/>
            <person name="Zeng Q."/>
            <person name="Goldman W.E."/>
            <person name="Mardis E.R."/>
            <person name="Taylor J.W."/>
            <person name="McEwen J.G."/>
            <person name="Clay O.K."/>
            <person name="Klein B.S."/>
            <person name="Cuomo C.A."/>
        </authorList>
    </citation>
    <scope>NUCLEOTIDE SEQUENCE [LARGE SCALE GENOMIC DNA]</scope>
    <source>
        <strain evidence="3">UAMH 3008</strain>
    </source>
</reference>
<proteinExistence type="predicted"/>
<evidence type="ECO:0000313" key="3">
    <source>
        <dbReference type="Proteomes" id="UP000034164"/>
    </source>
</evidence>
<dbReference type="EMBL" id="LCZI01000464">
    <property type="protein sequence ID" value="KKZ66484.1"/>
    <property type="molecule type" value="Genomic_DNA"/>
</dbReference>
<dbReference type="OrthoDB" id="2013972at2759"/>
<evidence type="ECO:0000256" key="1">
    <source>
        <dbReference type="SAM" id="MobiDB-lite"/>
    </source>
</evidence>
<organism evidence="2 3">
    <name type="scientific">[Emmonsia] crescens</name>
    <dbReference type="NCBI Taxonomy" id="73230"/>
    <lineage>
        <taxon>Eukaryota</taxon>
        <taxon>Fungi</taxon>
        <taxon>Dikarya</taxon>
        <taxon>Ascomycota</taxon>
        <taxon>Pezizomycotina</taxon>
        <taxon>Eurotiomycetes</taxon>
        <taxon>Eurotiomycetidae</taxon>
        <taxon>Onygenales</taxon>
        <taxon>Ajellomycetaceae</taxon>
        <taxon>Emergomyces</taxon>
    </lineage>
</organism>
<gene>
    <name evidence="2" type="ORF">EMCG_07764</name>
</gene>
<protein>
    <recommendedName>
        <fullName evidence="4">Methyltransferase</fullName>
    </recommendedName>
</protein>